<feature type="compositionally biased region" description="Basic and acidic residues" evidence="5">
    <location>
        <begin position="51"/>
        <end position="68"/>
    </location>
</feature>
<dbReference type="InterPro" id="IPR001789">
    <property type="entry name" value="Sig_transdc_resp-reg_receiver"/>
</dbReference>
<dbReference type="SUPFAM" id="SSF55874">
    <property type="entry name" value="ATPase domain of HSP90 chaperone/DNA topoisomerase II/histidine kinase"/>
    <property type="match status" value="1"/>
</dbReference>
<dbReference type="SUPFAM" id="SSF47384">
    <property type="entry name" value="Homodimeric domain of signal transducing histidine kinase"/>
    <property type="match status" value="1"/>
</dbReference>
<evidence type="ECO:0000259" key="6">
    <source>
        <dbReference type="PROSITE" id="PS50109"/>
    </source>
</evidence>
<evidence type="ECO:0000256" key="3">
    <source>
        <dbReference type="ARBA" id="ARBA00022553"/>
    </source>
</evidence>
<dbReference type="InterPro" id="IPR011006">
    <property type="entry name" value="CheY-like_superfamily"/>
</dbReference>
<dbReference type="Gene3D" id="3.40.50.2300">
    <property type="match status" value="1"/>
</dbReference>
<dbReference type="InterPro" id="IPR004358">
    <property type="entry name" value="Sig_transdc_His_kin-like_C"/>
</dbReference>
<dbReference type="SMART" id="SM00091">
    <property type="entry name" value="PAS"/>
    <property type="match status" value="1"/>
</dbReference>
<keyword evidence="9" id="KW-1185">Reference proteome</keyword>
<dbReference type="Proteomes" id="UP001501337">
    <property type="component" value="Unassembled WGS sequence"/>
</dbReference>
<comment type="catalytic activity">
    <reaction evidence="1">
        <text>ATP + protein L-histidine = ADP + protein N-phospho-L-histidine.</text>
        <dbReference type="EC" id="2.7.13.3"/>
    </reaction>
</comment>
<dbReference type="PANTHER" id="PTHR43547:SF2">
    <property type="entry name" value="HYBRID SIGNAL TRANSDUCTION HISTIDINE KINASE C"/>
    <property type="match status" value="1"/>
</dbReference>
<dbReference type="InterPro" id="IPR003661">
    <property type="entry name" value="HisK_dim/P_dom"/>
</dbReference>
<keyword evidence="3 4" id="KW-0597">Phosphoprotein</keyword>
<dbReference type="Pfam" id="PF00072">
    <property type="entry name" value="Response_reg"/>
    <property type="match status" value="1"/>
</dbReference>
<dbReference type="EMBL" id="BAABBO010000007">
    <property type="protein sequence ID" value="GAA3958049.1"/>
    <property type="molecule type" value="Genomic_DNA"/>
</dbReference>
<accession>A0ABP7P2C2</accession>
<dbReference type="SUPFAM" id="SSF55785">
    <property type="entry name" value="PYP-like sensor domain (PAS domain)"/>
    <property type="match status" value="1"/>
</dbReference>
<feature type="modified residue" description="4-aspartylphosphate" evidence="4">
    <location>
        <position position="579"/>
    </location>
</feature>
<feature type="domain" description="Histidine kinase" evidence="6">
    <location>
        <begin position="295"/>
        <end position="509"/>
    </location>
</feature>
<dbReference type="InterPro" id="IPR036097">
    <property type="entry name" value="HisK_dim/P_sf"/>
</dbReference>
<dbReference type="InterPro" id="IPR003594">
    <property type="entry name" value="HATPase_dom"/>
</dbReference>
<dbReference type="PROSITE" id="PS50110">
    <property type="entry name" value="RESPONSE_REGULATORY"/>
    <property type="match status" value="1"/>
</dbReference>
<dbReference type="Gene3D" id="1.10.287.130">
    <property type="match status" value="1"/>
</dbReference>
<comment type="caution">
    <text evidence="8">The sequence shown here is derived from an EMBL/GenBank/DDBJ whole genome shotgun (WGS) entry which is preliminary data.</text>
</comment>
<dbReference type="SMART" id="SM00388">
    <property type="entry name" value="HisKA"/>
    <property type="match status" value="1"/>
</dbReference>
<feature type="region of interest" description="Disordered" evidence="5">
    <location>
        <begin position="51"/>
        <end position="77"/>
    </location>
</feature>
<evidence type="ECO:0000256" key="5">
    <source>
        <dbReference type="SAM" id="MobiDB-lite"/>
    </source>
</evidence>
<dbReference type="PANTHER" id="PTHR43547">
    <property type="entry name" value="TWO-COMPONENT HISTIDINE KINASE"/>
    <property type="match status" value="1"/>
</dbReference>
<dbReference type="EC" id="2.7.13.3" evidence="2"/>
<evidence type="ECO:0000313" key="9">
    <source>
        <dbReference type="Proteomes" id="UP001501337"/>
    </source>
</evidence>
<dbReference type="NCBIfam" id="TIGR00229">
    <property type="entry name" value="sensory_box"/>
    <property type="match status" value="1"/>
</dbReference>
<sequence length="645" mass="71924">MQLHEFITKSMEAILVEWEQFTKTLPPGRHMSVIELRDHAEEILEAIAQDMSEHQSDEDQESKSKGSEKNAAFEPSAQKHVSTRLVEGFDFDQIVAEYRALRASVIRLWTDQMQSASMETLYQLTRFNEALDQSLTYVIKAYSEQTEESRQAFVKELRESDERHRSLADLSPDALFVSLEGRYVYANPAAAHLLGAEEPRDIVGLSPFEQLDQDDRPLLQVQMQKVQQDSSASDRVQYCWKRLDDTPVAVEVSAGPVNWGGQAAVQLIARDIGQRKRDEKALQDVAKHKDEFLATLAHELRNPLAPIQSGIDALRLASDGQSTARTLDIMQRQMGHIIRLVDDLLNVSRLNQGKVNLCLKEMDLATAVHNALEANHSILYAENRQVSVSLSTEPLIVMADPVRLTQIIGNLLSNASKFTLADGRIQISTFRTGQQARICVRDNGVGIAPDNINKVFQMFMQIDEARIGGMGIGLALVRNLVNLHGGTVEAHSKGLGEGSEFIVSLPLLQGQAENIPLDSESPSKPTDHKRVFIVDDNKDAAATLAELMTFLGVQVRTTSDGKSALELMDQFQPDLILLDIGMPEMDGCEVARRIRAREYGWTIRIVAVTGWGREADRQRTLEAGFNDHLVKPVSLKDLEKMMAAL</sequence>
<dbReference type="PROSITE" id="PS50109">
    <property type="entry name" value="HIS_KIN"/>
    <property type="match status" value="1"/>
</dbReference>
<organism evidence="8 9">
    <name type="scientific">Allohahella marinimesophila</name>
    <dbReference type="NCBI Taxonomy" id="1054972"/>
    <lineage>
        <taxon>Bacteria</taxon>
        <taxon>Pseudomonadati</taxon>
        <taxon>Pseudomonadota</taxon>
        <taxon>Gammaproteobacteria</taxon>
        <taxon>Oceanospirillales</taxon>
        <taxon>Hahellaceae</taxon>
        <taxon>Allohahella</taxon>
    </lineage>
</organism>
<dbReference type="InterPro" id="IPR036890">
    <property type="entry name" value="HATPase_C_sf"/>
</dbReference>
<dbReference type="Pfam" id="PF02518">
    <property type="entry name" value="HATPase_c"/>
    <property type="match status" value="1"/>
</dbReference>
<evidence type="ECO:0000259" key="7">
    <source>
        <dbReference type="PROSITE" id="PS50110"/>
    </source>
</evidence>
<dbReference type="CDD" id="cd17580">
    <property type="entry name" value="REC_2_DhkD-like"/>
    <property type="match status" value="1"/>
</dbReference>
<dbReference type="InterPro" id="IPR035965">
    <property type="entry name" value="PAS-like_dom_sf"/>
</dbReference>
<feature type="domain" description="Response regulatory" evidence="7">
    <location>
        <begin position="530"/>
        <end position="645"/>
    </location>
</feature>
<dbReference type="Pfam" id="PF00512">
    <property type="entry name" value="HisKA"/>
    <property type="match status" value="1"/>
</dbReference>
<gene>
    <name evidence="8" type="ORF">GCM10022278_15660</name>
</gene>
<proteinExistence type="predicted"/>
<dbReference type="InterPro" id="IPR005467">
    <property type="entry name" value="His_kinase_dom"/>
</dbReference>
<dbReference type="PRINTS" id="PR00344">
    <property type="entry name" value="BCTRLSENSOR"/>
</dbReference>
<protein>
    <recommendedName>
        <fullName evidence="2">histidine kinase</fullName>
        <ecNumber evidence="2">2.7.13.3</ecNumber>
    </recommendedName>
</protein>
<dbReference type="SMART" id="SM00448">
    <property type="entry name" value="REC"/>
    <property type="match status" value="1"/>
</dbReference>
<dbReference type="Gene3D" id="3.30.565.10">
    <property type="entry name" value="Histidine kinase-like ATPase, C-terminal domain"/>
    <property type="match status" value="1"/>
</dbReference>
<evidence type="ECO:0000256" key="1">
    <source>
        <dbReference type="ARBA" id="ARBA00000085"/>
    </source>
</evidence>
<dbReference type="SUPFAM" id="SSF52172">
    <property type="entry name" value="CheY-like"/>
    <property type="match status" value="1"/>
</dbReference>
<dbReference type="Gene3D" id="3.30.450.20">
    <property type="entry name" value="PAS domain"/>
    <property type="match status" value="1"/>
</dbReference>
<dbReference type="CDD" id="cd00130">
    <property type="entry name" value="PAS"/>
    <property type="match status" value="1"/>
</dbReference>
<name>A0ABP7P2C2_9GAMM</name>
<dbReference type="InterPro" id="IPR013656">
    <property type="entry name" value="PAS_4"/>
</dbReference>
<reference evidence="9" key="1">
    <citation type="journal article" date="2019" name="Int. J. Syst. Evol. Microbiol.">
        <title>The Global Catalogue of Microorganisms (GCM) 10K type strain sequencing project: providing services to taxonomists for standard genome sequencing and annotation.</title>
        <authorList>
            <consortium name="The Broad Institute Genomics Platform"/>
            <consortium name="The Broad Institute Genome Sequencing Center for Infectious Disease"/>
            <person name="Wu L."/>
            <person name="Ma J."/>
        </authorList>
    </citation>
    <scope>NUCLEOTIDE SEQUENCE [LARGE SCALE GENOMIC DNA]</scope>
    <source>
        <strain evidence="9">JCM 17555</strain>
    </source>
</reference>
<dbReference type="Pfam" id="PF08448">
    <property type="entry name" value="PAS_4"/>
    <property type="match status" value="1"/>
</dbReference>
<evidence type="ECO:0000313" key="8">
    <source>
        <dbReference type="EMBL" id="GAA3958049.1"/>
    </source>
</evidence>
<dbReference type="SMART" id="SM00387">
    <property type="entry name" value="HATPase_c"/>
    <property type="match status" value="1"/>
</dbReference>
<evidence type="ECO:0000256" key="4">
    <source>
        <dbReference type="PROSITE-ProRule" id="PRU00169"/>
    </source>
</evidence>
<evidence type="ECO:0000256" key="2">
    <source>
        <dbReference type="ARBA" id="ARBA00012438"/>
    </source>
</evidence>
<dbReference type="InterPro" id="IPR000014">
    <property type="entry name" value="PAS"/>
</dbReference>
<dbReference type="CDD" id="cd00082">
    <property type="entry name" value="HisKA"/>
    <property type="match status" value="1"/>
</dbReference>